<evidence type="ECO:0000313" key="4">
    <source>
        <dbReference type="Proteomes" id="UP000054921"/>
    </source>
</evidence>
<keyword evidence="2" id="KW-0040">ANK repeat</keyword>
<dbReference type="InterPro" id="IPR036770">
    <property type="entry name" value="Ankyrin_rpt-contain_sf"/>
</dbReference>
<dbReference type="RefSeq" id="WP_058387533.1">
    <property type="nucleotide sequence ID" value="NZ_LNXW01000013.1"/>
</dbReference>
<evidence type="ECO:0000256" key="2">
    <source>
        <dbReference type="ARBA" id="ARBA00023043"/>
    </source>
</evidence>
<evidence type="ECO:0000313" key="3">
    <source>
        <dbReference type="EMBL" id="KTC79067.1"/>
    </source>
</evidence>
<dbReference type="PANTHER" id="PTHR24126">
    <property type="entry name" value="ANKYRIN REPEAT, PH AND SEC7 DOMAIN CONTAINING PROTEIN SECG-RELATED"/>
    <property type="match status" value="1"/>
</dbReference>
<gene>
    <name evidence="3" type="ORF">Lche_1087</name>
</gene>
<accession>A0A0W0S7I0</accession>
<dbReference type="PANTHER" id="PTHR24126:SF14">
    <property type="entry name" value="ANK_REP_REGION DOMAIN-CONTAINING PROTEIN"/>
    <property type="match status" value="1"/>
</dbReference>
<organism evidence="3 4">
    <name type="scientific">Legionella cherrii</name>
    <dbReference type="NCBI Taxonomy" id="28084"/>
    <lineage>
        <taxon>Bacteria</taxon>
        <taxon>Pseudomonadati</taxon>
        <taxon>Pseudomonadota</taxon>
        <taxon>Gammaproteobacteria</taxon>
        <taxon>Legionellales</taxon>
        <taxon>Legionellaceae</taxon>
        <taxon>Legionella</taxon>
    </lineage>
</organism>
<proteinExistence type="predicted"/>
<dbReference type="AlphaFoldDB" id="A0A0W0S7I0"/>
<sequence>MKLSDLKAMVELSELIYEQVDKSSFKELTEFMGTFSEIYSLFQTRERYKLDHSDIPSELKVFFDENDSELDLLSRKTLALADSIDNEFKKFRSSENSSLVGQFFSFFVQSDSNRKVSSSSIYNTGMSQTTNSTSVTLDSILKRYKTKDKNVALRRAAHQGSVAHVELLINHFGADINNKSSNGFTALDWAFYNNQMEPLGVFNTLCWLGADQSTLRPLLEKYVRDDESEFPTKDIALARAIEQENQKDIRILVDKYKADMEKAQEILDTKTTSLSFF</sequence>
<dbReference type="Proteomes" id="UP000054921">
    <property type="component" value="Unassembled WGS sequence"/>
</dbReference>
<dbReference type="PATRIC" id="fig|28084.5.peg.1177"/>
<protein>
    <submittedName>
        <fullName evidence="3">Ankyrin repeats (3 copies)</fullName>
    </submittedName>
</protein>
<reference evidence="3 4" key="1">
    <citation type="submission" date="2015-11" db="EMBL/GenBank/DDBJ databases">
        <title>Genomic analysis of 38 Legionella species identifies large and diverse effector repertoires.</title>
        <authorList>
            <person name="Burstein D."/>
            <person name="Amaro F."/>
            <person name="Zusman T."/>
            <person name="Lifshitz Z."/>
            <person name="Cohen O."/>
            <person name="Gilbert J.A."/>
            <person name="Pupko T."/>
            <person name="Shuman H.A."/>
            <person name="Segal G."/>
        </authorList>
    </citation>
    <scope>NUCLEOTIDE SEQUENCE [LARGE SCALE GENOMIC DNA]</scope>
    <source>
        <strain evidence="3 4">ORW</strain>
    </source>
</reference>
<evidence type="ECO:0000256" key="1">
    <source>
        <dbReference type="ARBA" id="ARBA00022737"/>
    </source>
</evidence>
<dbReference type="InterPro" id="IPR002110">
    <property type="entry name" value="Ankyrin_rpt"/>
</dbReference>
<dbReference type="SUPFAM" id="SSF48403">
    <property type="entry name" value="Ankyrin repeat"/>
    <property type="match status" value="1"/>
</dbReference>
<dbReference type="EMBL" id="LNXW01000013">
    <property type="protein sequence ID" value="KTC79067.1"/>
    <property type="molecule type" value="Genomic_DNA"/>
</dbReference>
<dbReference type="Gene3D" id="1.25.40.20">
    <property type="entry name" value="Ankyrin repeat-containing domain"/>
    <property type="match status" value="1"/>
</dbReference>
<dbReference type="Pfam" id="PF13637">
    <property type="entry name" value="Ank_4"/>
    <property type="match status" value="1"/>
</dbReference>
<keyword evidence="1" id="KW-0677">Repeat</keyword>
<comment type="caution">
    <text evidence="3">The sequence shown here is derived from an EMBL/GenBank/DDBJ whole genome shotgun (WGS) entry which is preliminary data.</text>
</comment>
<name>A0A0W0S7I0_9GAMM</name>